<evidence type="ECO:0000313" key="1">
    <source>
        <dbReference type="EMBL" id="KKL75249.1"/>
    </source>
</evidence>
<gene>
    <name evidence="1" type="ORF">LCGC14_2056800</name>
</gene>
<dbReference type="AlphaFoldDB" id="A0A0F9EMJ2"/>
<dbReference type="EMBL" id="LAZR01024404">
    <property type="protein sequence ID" value="KKL75249.1"/>
    <property type="molecule type" value="Genomic_DNA"/>
</dbReference>
<sequence length="107" mass="10882">MTIATLTIDPGAAALTPNEHVAAINSATAAIDRADSVDPAARPIQAGEITVAELASAAAKGNLDALADVDRGYVQTRPVAASGDFKVIALKRTAVGLVEVEYDDVPV</sequence>
<proteinExistence type="predicted"/>
<reference evidence="1" key="1">
    <citation type="journal article" date="2015" name="Nature">
        <title>Complex archaea that bridge the gap between prokaryotes and eukaryotes.</title>
        <authorList>
            <person name="Spang A."/>
            <person name="Saw J.H."/>
            <person name="Jorgensen S.L."/>
            <person name="Zaremba-Niedzwiedzka K."/>
            <person name="Martijn J."/>
            <person name="Lind A.E."/>
            <person name="van Eijk R."/>
            <person name="Schleper C."/>
            <person name="Guy L."/>
            <person name="Ettema T.J."/>
        </authorList>
    </citation>
    <scope>NUCLEOTIDE SEQUENCE</scope>
</reference>
<organism evidence="1">
    <name type="scientific">marine sediment metagenome</name>
    <dbReference type="NCBI Taxonomy" id="412755"/>
    <lineage>
        <taxon>unclassified sequences</taxon>
        <taxon>metagenomes</taxon>
        <taxon>ecological metagenomes</taxon>
    </lineage>
</organism>
<protein>
    <submittedName>
        <fullName evidence="1">Uncharacterized protein</fullName>
    </submittedName>
</protein>
<comment type="caution">
    <text evidence="1">The sequence shown here is derived from an EMBL/GenBank/DDBJ whole genome shotgun (WGS) entry which is preliminary data.</text>
</comment>
<accession>A0A0F9EMJ2</accession>
<name>A0A0F9EMJ2_9ZZZZ</name>